<dbReference type="Proteomes" id="UP000292362">
    <property type="component" value="Unassembled WGS sequence"/>
</dbReference>
<evidence type="ECO:0000313" key="2">
    <source>
        <dbReference type="EMBL" id="TBU03143.1"/>
    </source>
</evidence>
<protein>
    <submittedName>
        <fullName evidence="2">Uncharacterized protein</fullName>
    </submittedName>
</protein>
<comment type="caution">
    <text evidence="2">The sequence shown here is derived from an EMBL/GenBank/DDBJ whole genome shotgun (WGS) entry which is preliminary data.</text>
</comment>
<name>A0A4Q9L6A0_9MICR</name>
<dbReference type="EMBL" id="PITJ01000348">
    <property type="protein sequence ID" value="TBU03143.1"/>
    <property type="molecule type" value="Genomic_DNA"/>
</dbReference>
<evidence type="ECO:0000256" key="1">
    <source>
        <dbReference type="SAM" id="SignalP"/>
    </source>
</evidence>
<accession>A0A4Q9L6A0</accession>
<evidence type="ECO:0000313" key="3">
    <source>
        <dbReference type="Proteomes" id="UP000292362"/>
    </source>
</evidence>
<dbReference type="VEuPathDB" id="MicrosporidiaDB:CWI37_0348p0030"/>
<organism evidence="2 3">
    <name type="scientific">Hamiltosporidium tvaerminnensis</name>
    <dbReference type="NCBI Taxonomy" id="1176355"/>
    <lineage>
        <taxon>Eukaryota</taxon>
        <taxon>Fungi</taxon>
        <taxon>Fungi incertae sedis</taxon>
        <taxon>Microsporidia</taxon>
        <taxon>Dubosqiidae</taxon>
        <taxon>Hamiltosporidium</taxon>
    </lineage>
</organism>
<keyword evidence="1" id="KW-0732">Signal</keyword>
<reference evidence="2 3" key="1">
    <citation type="submission" date="2017-12" db="EMBL/GenBank/DDBJ databases">
        <authorList>
            <person name="Pombert J.-F."/>
            <person name="Haag K.L."/>
            <person name="Ebert D."/>
        </authorList>
    </citation>
    <scope>NUCLEOTIDE SEQUENCE [LARGE SCALE GENOMIC DNA]</scope>
    <source>
        <strain evidence="2">FI-OER-3-3</strain>
    </source>
</reference>
<proteinExistence type="predicted"/>
<sequence>MKSDIFLIIILFIGIKSSASNQTGEYHENDGFTSESIENFSLVGVKNESSKPVTVTIYQSYGFDEKNCNRTKEFEGHLAIIEIHAENLRIESRQFKATENDLNTVQIY</sequence>
<feature type="signal peptide" evidence="1">
    <location>
        <begin position="1"/>
        <end position="20"/>
    </location>
</feature>
<dbReference type="AlphaFoldDB" id="A0A4Q9L6A0"/>
<gene>
    <name evidence="2" type="ORF">CWI37_0348p0030</name>
</gene>
<feature type="chain" id="PRO_5020479480" evidence="1">
    <location>
        <begin position="21"/>
        <end position="108"/>
    </location>
</feature>